<dbReference type="RefSeq" id="WP_093166976.1">
    <property type="nucleotide sequence ID" value="NZ_FNCN01000001.1"/>
</dbReference>
<dbReference type="InterPro" id="IPR050644">
    <property type="entry name" value="PG_Glycine_Bridge_Synth"/>
</dbReference>
<dbReference type="PANTHER" id="PTHR36174:SF1">
    <property type="entry name" value="LIPID II:GLYCINE GLYCYLTRANSFERASE"/>
    <property type="match status" value="1"/>
</dbReference>
<evidence type="ECO:0000259" key="1">
    <source>
        <dbReference type="Pfam" id="PF13480"/>
    </source>
</evidence>
<dbReference type="GO" id="GO:0016740">
    <property type="term" value="F:transferase activity"/>
    <property type="evidence" value="ECO:0007669"/>
    <property type="project" value="UniProtKB-KW"/>
</dbReference>
<organism evidence="2 3">
    <name type="scientific">Sinosporangium album</name>
    <dbReference type="NCBI Taxonomy" id="504805"/>
    <lineage>
        <taxon>Bacteria</taxon>
        <taxon>Bacillati</taxon>
        <taxon>Actinomycetota</taxon>
        <taxon>Actinomycetes</taxon>
        <taxon>Streptosporangiales</taxon>
        <taxon>Streptosporangiaceae</taxon>
        <taxon>Sinosporangium</taxon>
    </lineage>
</organism>
<dbReference type="STRING" id="504805.SAMN05421505_10134"/>
<reference evidence="2 3" key="1">
    <citation type="submission" date="2016-10" db="EMBL/GenBank/DDBJ databases">
        <authorList>
            <person name="de Groot N.N."/>
        </authorList>
    </citation>
    <scope>NUCLEOTIDE SEQUENCE [LARGE SCALE GENOMIC DNA]</scope>
    <source>
        <strain evidence="2 3">CPCC 201354</strain>
    </source>
</reference>
<evidence type="ECO:0000313" key="2">
    <source>
        <dbReference type="EMBL" id="SDF99361.1"/>
    </source>
</evidence>
<dbReference type="Proteomes" id="UP000198923">
    <property type="component" value="Unassembled WGS sequence"/>
</dbReference>
<name>A0A1G7QLD4_9ACTN</name>
<protein>
    <submittedName>
        <fullName evidence="2">Acetyltransferase involved in cellulose biosynthesis, CelD/BcsL family</fullName>
    </submittedName>
</protein>
<dbReference type="EMBL" id="FNCN01000001">
    <property type="protein sequence ID" value="SDF99361.1"/>
    <property type="molecule type" value="Genomic_DNA"/>
</dbReference>
<dbReference type="PANTHER" id="PTHR36174">
    <property type="entry name" value="LIPID II:GLYCINE GLYCYLTRANSFERASE"/>
    <property type="match status" value="1"/>
</dbReference>
<dbReference type="SUPFAM" id="SSF55729">
    <property type="entry name" value="Acyl-CoA N-acyltransferases (Nat)"/>
    <property type="match status" value="1"/>
</dbReference>
<dbReference type="Pfam" id="PF13480">
    <property type="entry name" value="Acetyltransf_6"/>
    <property type="match status" value="1"/>
</dbReference>
<feature type="domain" description="BioF2-like acetyltransferase" evidence="1">
    <location>
        <begin position="164"/>
        <end position="310"/>
    </location>
</feature>
<evidence type="ECO:0000313" key="3">
    <source>
        <dbReference type="Proteomes" id="UP000198923"/>
    </source>
</evidence>
<dbReference type="AlphaFoldDB" id="A0A1G7QLD4"/>
<gene>
    <name evidence="2" type="ORF">SAMN05421505_10134</name>
</gene>
<dbReference type="Gene3D" id="3.40.630.30">
    <property type="match status" value="1"/>
</dbReference>
<dbReference type="OrthoDB" id="8109875at2"/>
<dbReference type="InterPro" id="IPR016181">
    <property type="entry name" value="Acyl_CoA_acyltransferase"/>
</dbReference>
<accession>A0A1G7QLD4</accession>
<dbReference type="InterPro" id="IPR038740">
    <property type="entry name" value="BioF2-like_GNAT_dom"/>
</dbReference>
<sequence length="357" mass="39207">MSEYGPPDGVDVRTPVPDEVWRRLLGQEARDALPSQTPAWRDAVCTHGWQDASRLYIWGDNGGDAVQILVPLVRSGTGRAAEYASWPVGWGVGGVVAAPEAVTAARAGAVLRDLASLPARRIYLRPPPASTALWDGLVPPDAVRNPRMTQVLDLREGLDHLWRRRFHANVRNAVRRAERAGLTIEQDATGRLIPDFYRLFELSIDRWAEQSDESDVEVRRRVREKNPQSKFAAVARHLGPDCHVWLARRAGEHGEPVAALLALHRGPHVVYWQAAMDKAPAARTKAATYLLYLLIEDACARGARSLHMGDTYPGTSVTTFKEAFGPDAYHTAGYWIPGSAASAADAVPVRKEGITTP</sequence>
<keyword evidence="3" id="KW-1185">Reference proteome</keyword>
<keyword evidence="2" id="KW-0808">Transferase</keyword>
<proteinExistence type="predicted"/>